<dbReference type="InterPro" id="IPR044974">
    <property type="entry name" value="Disease_R_plants"/>
</dbReference>
<dbReference type="SMART" id="SM00255">
    <property type="entry name" value="TIR"/>
    <property type="match status" value="1"/>
</dbReference>
<dbReference type="SUPFAM" id="SSF46785">
    <property type="entry name" value="Winged helix' DNA-binding domain"/>
    <property type="match status" value="1"/>
</dbReference>
<dbReference type="Pfam" id="PF01582">
    <property type="entry name" value="TIR"/>
    <property type="match status" value="1"/>
</dbReference>
<dbReference type="InterPro" id="IPR002182">
    <property type="entry name" value="NB-ARC"/>
</dbReference>
<dbReference type="InterPro" id="IPR058192">
    <property type="entry name" value="WHD_ROQ1-like"/>
</dbReference>
<dbReference type="RefSeq" id="XP_048330819.1">
    <property type="nucleotide sequence ID" value="XM_048474862.1"/>
</dbReference>
<gene>
    <name evidence="6" type="primary">LOC107419514</name>
</gene>
<dbReference type="Gene3D" id="3.40.50.300">
    <property type="entry name" value="P-loop containing nucleotide triphosphate hydrolases"/>
    <property type="match status" value="1"/>
</dbReference>
<evidence type="ECO:0000313" key="6">
    <source>
        <dbReference type="RefSeq" id="XP_048330819.1"/>
    </source>
</evidence>
<accession>A0ABM3IL15</accession>
<dbReference type="SUPFAM" id="SSF52200">
    <property type="entry name" value="Toll/Interleukin receptor TIR domain"/>
    <property type="match status" value="1"/>
</dbReference>
<dbReference type="Pfam" id="PF23282">
    <property type="entry name" value="WHD_ROQ1"/>
    <property type="match status" value="1"/>
</dbReference>
<dbReference type="Gene3D" id="3.80.10.10">
    <property type="entry name" value="Ribonuclease Inhibitor"/>
    <property type="match status" value="2"/>
</dbReference>
<protein>
    <submittedName>
        <fullName evidence="6">Disease resistance protein RPV1</fullName>
    </submittedName>
</protein>
<keyword evidence="1" id="KW-0433">Leucine-rich repeat</keyword>
<name>A0ABM3IL15_ZIZJJ</name>
<reference evidence="6" key="1">
    <citation type="submission" date="2025-08" db="UniProtKB">
        <authorList>
            <consortium name="RefSeq"/>
        </authorList>
    </citation>
    <scope>IDENTIFICATION</scope>
    <source>
        <tissue evidence="6">Seedling</tissue>
    </source>
</reference>
<evidence type="ECO:0000259" key="4">
    <source>
        <dbReference type="PROSITE" id="PS50104"/>
    </source>
</evidence>
<evidence type="ECO:0000256" key="1">
    <source>
        <dbReference type="ARBA" id="ARBA00022614"/>
    </source>
</evidence>
<evidence type="ECO:0000256" key="3">
    <source>
        <dbReference type="ARBA" id="ARBA00022821"/>
    </source>
</evidence>
<dbReference type="InterPro" id="IPR036390">
    <property type="entry name" value="WH_DNA-bd_sf"/>
</dbReference>
<keyword evidence="3" id="KW-0611">Plant defense</keyword>
<keyword evidence="5" id="KW-1185">Reference proteome</keyword>
<dbReference type="PROSITE" id="PS50104">
    <property type="entry name" value="TIR"/>
    <property type="match status" value="1"/>
</dbReference>
<dbReference type="Gene3D" id="1.10.8.430">
    <property type="entry name" value="Helical domain of apoptotic protease-activating factors"/>
    <property type="match status" value="1"/>
</dbReference>
<dbReference type="SUPFAM" id="SSF52540">
    <property type="entry name" value="P-loop containing nucleoside triphosphate hydrolases"/>
    <property type="match status" value="1"/>
</dbReference>
<feature type="domain" description="TIR" evidence="4">
    <location>
        <begin position="21"/>
        <end position="185"/>
    </location>
</feature>
<dbReference type="PANTHER" id="PTHR11017:SF570">
    <property type="entry name" value="DISEASE RESISTANCE PROTEIN (TIR-NBS CLASS)-RELATED"/>
    <property type="match status" value="1"/>
</dbReference>
<dbReference type="Pfam" id="PF00931">
    <property type="entry name" value="NB-ARC"/>
    <property type="match status" value="1"/>
</dbReference>
<evidence type="ECO:0000313" key="5">
    <source>
        <dbReference type="Proteomes" id="UP001652623"/>
    </source>
</evidence>
<keyword evidence="2" id="KW-0677">Repeat</keyword>
<dbReference type="InterPro" id="IPR032675">
    <property type="entry name" value="LRR_dom_sf"/>
</dbReference>
<proteinExistence type="predicted"/>
<dbReference type="InterPro" id="IPR042197">
    <property type="entry name" value="Apaf_helical"/>
</dbReference>
<dbReference type="GeneID" id="107419514"/>
<evidence type="ECO:0000256" key="2">
    <source>
        <dbReference type="ARBA" id="ARBA00022737"/>
    </source>
</evidence>
<sequence length="783" mass="88848">MDHLLASSSSSSSSSSSVLVTHHDVFLSFRGEDTRKNFIGHLYKTLQQKGIQTFIDNKELRRGEEISPSLIKAIRGSKISIIFFSKNYASSSWCLDELVEILHCRESLQQLVWPLFFDVDPSVVRNHKGSFGEALAQYEESCNKKKEKLPNWKLALNQASNLSGWHLADGFAKYPVGIEDLLEELKPSIDVANKYGRFIGVYGMGHIGKTTIAKGVYNYFADKFEGSSFLDNVSETSKQHLGFVQLQETLSFDMLGDKNLKVGNIHRGINIIKERLCNKRVLLILNDVDELDQLETLAGGHEWFGFSSRIVITTRNKHLLTSHGVNGIHEVRGMDHERTLELLSRHAFKKRKKHPKAYLALSNRLVRYADGRPLALVVLGSFLCGRTEELWQSAIHNLETMPDKKLYQILTISYDALQDNEKSLFLDIACFFVGEDKYYVIKVLGSSNFCPIIRIDVLTDMSLINVDFNRRIRMPHLVEEVGKEIVCQESPEAGKRNRLWSPDDVFHIFSENTFPTLPFNSGLKQLVILNMPHNHIHQFGKGSKNFERLKVLNLSHSKFLRKIPDLSTAPNLESLHVDHCTSLTDIHESVGFLTKLVILDAQHCSNLSTVPSNLSHLSACGNLVHIPSSIYKLVFLDVLDLNYCTSLYEFPNHVQEIDGDFVLSMSKLQNCNIPKEDFLVTPFSFPLLQHLVLSGNKFATLPSAHKLWKFSDLSLANCILLREIPELPERQINLKAGDYESLVETVWNMMTKIIPNDMGFLRDSEIEVTLPGPKIPDWFSHSL</sequence>
<dbReference type="PRINTS" id="PR00364">
    <property type="entry name" value="DISEASERSIST"/>
</dbReference>
<dbReference type="PANTHER" id="PTHR11017">
    <property type="entry name" value="LEUCINE-RICH REPEAT-CONTAINING PROTEIN"/>
    <property type="match status" value="1"/>
</dbReference>
<dbReference type="InterPro" id="IPR000157">
    <property type="entry name" value="TIR_dom"/>
</dbReference>
<dbReference type="Proteomes" id="UP001652623">
    <property type="component" value="Chromosome 2"/>
</dbReference>
<organism evidence="5 6">
    <name type="scientific">Ziziphus jujuba</name>
    <name type="common">Chinese jujube</name>
    <name type="synonym">Ziziphus sativa</name>
    <dbReference type="NCBI Taxonomy" id="326968"/>
    <lineage>
        <taxon>Eukaryota</taxon>
        <taxon>Viridiplantae</taxon>
        <taxon>Streptophyta</taxon>
        <taxon>Embryophyta</taxon>
        <taxon>Tracheophyta</taxon>
        <taxon>Spermatophyta</taxon>
        <taxon>Magnoliopsida</taxon>
        <taxon>eudicotyledons</taxon>
        <taxon>Gunneridae</taxon>
        <taxon>Pentapetalae</taxon>
        <taxon>rosids</taxon>
        <taxon>fabids</taxon>
        <taxon>Rosales</taxon>
        <taxon>Rhamnaceae</taxon>
        <taxon>Paliureae</taxon>
        <taxon>Ziziphus</taxon>
    </lineage>
</organism>
<dbReference type="InterPro" id="IPR035897">
    <property type="entry name" value="Toll_tir_struct_dom_sf"/>
</dbReference>
<dbReference type="SUPFAM" id="SSF52058">
    <property type="entry name" value="L domain-like"/>
    <property type="match status" value="1"/>
</dbReference>
<dbReference type="InterPro" id="IPR027417">
    <property type="entry name" value="P-loop_NTPase"/>
</dbReference>
<dbReference type="Gene3D" id="3.40.50.10140">
    <property type="entry name" value="Toll/interleukin-1 receptor homology (TIR) domain"/>
    <property type="match status" value="1"/>
</dbReference>